<dbReference type="SUPFAM" id="SSF53850">
    <property type="entry name" value="Periplasmic binding protein-like II"/>
    <property type="match status" value="1"/>
</dbReference>
<evidence type="ECO:0000256" key="2">
    <source>
        <dbReference type="ARBA" id="ARBA00023015"/>
    </source>
</evidence>
<proteinExistence type="inferred from homology"/>
<dbReference type="AlphaFoldDB" id="A0A0J5FV07"/>
<dbReference type="InterPro" id="IPR036390">
    <property type="entry name" value="WH_DNA-bd_sf"/>
</dbReference>
<evidence type="ECO:0000256" key="4">
    <source>
        <dbReference type="ARBA" id="ARBA00023163"/>
    </source>
</evidence>
<organism evidence="6 7">
    <name type="scientific">Xenorhabdus khoisanae</name>
    <dbReference type="NCBI Taxonomy" id="880157"/>
    <lineage>
        <taxon>Bacteria</taxon>
        <taxon>Pseudomonadati</taxon>
        <taxon>Pseudomonadota</taxon>
        <taxon>Gammaproteobacteria</taxon>
        <taxon>Enterobacterales</taxon>
        <taxon>Morganellaceae</taxon>
        <taxon>Xenorhabdus</taxon>
    </lineage>
</organism>
<evidence type="ECO:0000259" key="5">
    <source>
        <dbReference type="PROSITE" id="PS50931"/>
    </source>
</evidence>
<sequence length="290" mass="32967">MESLTAISVFVQVAELKSFVGAGRVLGLTASAVGKRISRFEKELGVQLFNRTTRSISLTHEGNILLAKSRRILDEMDELQYELSNAAQKPQGRLKISLAPITDIFLDHLSKFNEQYPDIELELDYSTRNVDLTQEAFDAAIRVGYIPDNNLRSHHLGNFRRLIVASPIYLAKNGEPLTSSDLMNHRLLHYRSPNTGIIEQWPIDSTRETNLPRSIVCNNLNARIDFALKGLGIAYLPDITIQHYLDKKLLVPILSDYSTDTIQVHVIWLHSTQYSMRQKVLINFLKKIII</sequence>
<keyword evidence="2" id="KW-0805">Transcription regulation</keyword>
<dbReference type="Pfam" id="PF03466">
    <property type="entry name" value="LysR_substrate"/>
    <property type="match status" value="1"/>
</dbReference>
<keyword evidence="4" id="KW-0804">Transcription</keyword>
<comment type="similarity">
    <text evidence="1">Belongs to the LysR transcriptional regulatory family.</text>
</comment>
<dbReference type="InterPro" id="IPR058163">
    <property type="entry name" value="LysR-type_TF_proteobact-type"/>
</dbReference>
<dbReference type="Gene3D" id="1.10.10.10">
    <property type="entry name" value="Winged helix-like DNA-binding domain superfamily/Winged helix DNA-binding domain"/>
    <property type="match status" value="1"/>
</dbReference>
<dbReference type="PATRIC" id="fig|880157.4.peg.1217"/>
<dbReference type="Proteomes" id="UP000036277">
    <property type="component" value="Unassembled WGS sequence"/>
</dbReference>
<dbReference type="GO" id="GO:0043565">
    <property type="term" value="F:sequence-specific DNA binding"/>
    <property type="evidence" value="ECO:0007669"/>
    <property type="project" value="TreeGrafter"/>
</dbReference>
<dbReference type="InterPro" id="IPR036388">
    <property type="entry name" value="WH-like_DNA-bd_sf"/>
</dbReference>
<dbReference type="FunFam" id="1.10.10.10:FF:000001">
    <property type="entry name" value="LysR family transcriptional regulator"/>
    <property type="match status" value="1"/>
</dbReference>
<dbReference type="GO" id="GO:0003700">
    <property type="term" value="F:DNA-binding transcription factor activity"/>
    <property type="evidence" value="ECO:0007669"/>
    <property type="project" value="InterPro"/>
</dbReference>
<keyword evidence="3" id="KW-0238">DNA-binding</keyword>
<gene>
    <name evidence="6" type="ORF">AB204_05810</name>
</gene>
<dbReference type="Gene3D" id="3.40.190.290">
    <property type="match status" value="1"/>
</dbReference>
<dbReference type="GO" id="GO:0006351">
    <property type="term" value="P:DNA-templated transcription"/>
    <property type="evidence" value="ECO:0007669"/>
    <property type="project" value="TreeGrafter"/>
</dbReference>
<keyword evidence="7" id="KW-1185">Reference proteome</keyword>
<reference evidence="6 7" key="1">
    <citation type="submission" date="2015-06" db="EMBL/GenBank/DDBJ databases">
        <title>Draft Whole-Genome Sequence of the Entomopathogenic Bacterium Xenorhabdus khoisanae.</title>
        <authorList>
            <person name="Naidoo S."/>
            <person name="Featherston J."/>
            <person name="Gray V.M."/>
        </authorList>
    </citation>
    <scope>NUCLEOTIDE SEQUENCE [LARGE SCALE GENOMIC DNA]</scope>
    <source>
        <strain evidence="6 7">MCB</strain>
    </source>
</reference>
<dbReference type="InterPro" id="IPR000847">
    <property type="entry name" value="LysR_HTH_N"/>
</dbReference>
<dbReference type="PROSITE" id="PS50931">
    <property type="entry name" value="HTH_LYSR"/>
    <property type="match status" value="1"/>
</dbReference>
<dbReference type="OrthoDB" id="9110639at2"/>
<dbReference type="PANTHER" id="PTHR30537">
    <property type="entry name" value="HTH-TYPE TRANSCRIPTIONAL REGULATOR"/>
    <property type="match status" value="1"/>
</dbReference>
<name>A0A0J5FV07_9GAMM</name>
<dbReference type="STRING" id="880157.AB204_05810"/>
<evidence type="ECO:0000256" key="1">
    <source>
        <dbReference type="ARBA" id="ARBA00009437"/>
    </source>
</evidence>
<dbReference type="SUPFAM" id="SSF46785">
    <property type="entry name" value="Winged helix' DNA-binding domain"/>
    <property type="match status" value="1"/>
</dbReference>
<dbReference type="EMBL" id="LFCV01000030">
    <property type="protein sequence ID" value="KMJ46101.1"/>
    <property type="molecule type" value="Genomic_DNA"/>
</dbReference>
<feature type="domain" description="HTH lysR-type" evidence="5">
    <location>
        <begin position="1"/>
        <end position="59"/>
    </location>
</feature>
<dbReference type="InterPro" id="IPR005119">
    <property type="entry name" value="LysR_subst-bd"/>
</dbReference>
<evidence type="ECO:0000313" key="7">
    <source>
        <dbReference type="Proteomes" id="UP000036277"/>
    </source>
</evidence>
<comment type="caution">
    <text evidence="6">The sequence shown here is derived from an EMBL/GenBank/DDBJ whole genome shotgun (WGS) entry which is preliminary data.</text>
</comment>
<protein>
    <recommendedName>
        <fullName evidence="5">HTH lysR-type domain-containing protein</fullName>
    </recommendedName>
</protein>
<evidence type="ECO:0000313" key="6">
    <source>
        <dbReference type="EMBL" id="KMJ46101.1"/>
    </source>
</evidence>
<evidence type="ECO:0000256" key="3">
    <source>
        <dbReference type="ARBA" id="ARBA00023125"/>
    </source>
</evidence>
<dbReference type="PANTHER" id="PTHR30537:SF72">
    <property type="entry name" value="LYSR FAMILY TRANSCRIPTIONAL REGULATOR"/>
    <property type="match status" value="1"/>
</dbReference>
<dbReference type="Pfam" id="PF00126">
    <property type="entry name" value="HTH_1"/>
    <property type="match status" value="1"/>
</dbReference>
<accession>A0A0J5FV07</accession>